<organism evidence="3 4">
    <name type="scientific">Microcoleus anatoxicus PTRS2</name>
    <dbReference type="NCBI Taxonomy" id="2705321"/>
    <lineage>
        <taxon>Bacteria</taxon>
        <taxon>Bacillati</taxon>
        <taxon>Cyanobacteriota</taxon>
        <taxon>Cyanophyceae</taxon>
        <taxon>Oscillatoriophycideae</taxon>
        <taxon>Oscillatoriales</taxon>
        <taxon>Microcoleaceae</taxon>
        <taxon>Microcoleus</taxon>
        <taxon>Microcoleus anatoxicus</taxon>
    </lineage>
</organism>
<dbReference type="PANTHER" id="PTHR30383:SF5">
    <property type="entry name" value="SGNH HYDROLASE-TYPE ESTERASE DOMAIN-CONTAINING PROTEIN"/>
    <property type="match status" value="1"/>
</dbReference>
<reference evidence="3 4" key="1">
    <citation type="journal article" date="2020" name="Harmful Algae">
        <title>Molecular and morphological characterization of a novel dihydroanatoxin-a producing Microcoleus species (cyanobacteria) from the Russian River, California, USA.</title>
        <authorList>
            <person name="Conklin K.Y."/>
            <person name="Stancheva R."/>
            <person name="Otten T.G."/>
            <person name="Fadness R."/>
            <person name="Boyer G.L."/>
            <person name="Read B."/>
            <person name="Zhang X."/>
            <person name="Sheath R.G."/>
        </authorList>
    </citation>
    <scope>NUCLEOTIDE SEQUENCE [LARGE SCALE GENOMIC DNA]</scope>
    <source>
        <strain evidence="3 4">PTRS2</strain>
    </source>
</reference>
<dbReference type="EC" id="3.1.-.-" evidence="3"/>
<dbReference type="InterPro" id="IPR036514">
    <property type="entry name" value="SGNH_hydro_sf"/>
</dbReference>
<keyword evidence="4" id="KW-1185">Reference proteome</keyword>
<dbReference type="Pfam" id="PF13472">
    <property type="entry name" value="Lipase_GDSL_2"/>
    <property type="match status" value="1"/>
</dbReference>
<dbReference type="InterPro" id="IPR051532">
    <property type="entry name" value="Ester_Hydrolysis_Enzymes"/>
</dbReference>
<keyword evidence="1" id="KW-0472">Membrane</keyword>
<dbReference type="RefSeq" id="WP_340522221.1">
    <property type="nucleotide sequence ID" value="NZ_JBBLXS010000011.1"/>
</dbReference>
<feature type="domain" description="SGNH hydrolase-type esterase" evidence="2">
    <location>
        <begin position="68"/>
        <end position="261"/>
    </location>
</feature>
<dbReference type="CDD" id="cd01834">
    <property type="entry name" value="SGNH_hydrolase_like_2"/>
    <property type="match status" value="1"/>
</dbReference>
<dbReference type="Proteomes" id="UP001384579">
    <property type="component" value="Unassembled WGS sequence"/>
</dbReference>
<comment type="caution">
    <text evidence="3">The sequence shown here is derived from an EMBL/GenBank/DDBJ whole genome shotgun (WGS) entry which is preliminary data.</text>
</comment>
<keyword evidence="3" id="KW-0378">Hydrolase</keyword>
<feature type="transmembrane region" description="Helical" evidence="1">
    <location>
        <begin position="21"/>
        <end position="42"/>
    </location>
</feature>
<keyword evidence="1" id="KW-1133">Transmembrane helix</keyword>
<evidence type="ECO:0000313" key="3">
    <source>
        <dbReference type="EMBL" id="MEK0183551.1"/>
    </source>
</evidence>
<evidence type="ECO:0000256" key="1">
    <source>
        <dbReference type="SAM" id="Phobius"/>
    </source>
</evidence>
<dbReference type="Gene3D" id="3.40.50.1110">
    <property type="entry name" value="SGNH hydrolase"/>
    <property type="match status" value="1"/>
</dbReference>
<dbReference type="EMBL" id="JBBLXS010000011">
    <property type="protein sequence ID" value="MEK0183551.1"/>
    <property type="molecule type" value="Genomic_DNA"/>
</dbReference>
<protein>
    <submittedName>
        <fullName evidence="3">SGNH/GDSL hydrolase family protein</fullName>
        <ecNumber evidence="3">3.1.-.-</ecNumber>
    </submittedName>
</protein>
<gene>
    <name evidence="3" type="ORF">WMG39_01665</name>
</gene>
<dbReference type="GO" id="GO:0016787">
    <property type="term" value="F:hydrolase activity"/>
    <property type="evidence" value="ECO:0007669"/>
    <property type="project" value="UniProtKB-KW"/>
</dbReference>
<dbReference type="SUPFAM" id="SSF52266">
    <property type="entry name" value="SGNH hydrolase"/>
    <property type="match status" value="1"/>
</dbReference>
<evidence type="ECO:0000259" key="2">
    <source>
        <dbReference type="Pfam" id="PF13472"/>
    </source>
</evidence>
<keyword evidence="1" id="KW-0812">Transmembrane</keyword>
<proteinExistence type="predicted"/>
<evidence type="ECO:0000313" key="4">
    <source>
        <dbReference type="Proteomes" id="UP001384579"/>
    </source>
</evidence>
<dbReference type="InterPro" id="IPR013830">
    <property type="entry name" value="SGNH_hydro"/>
</dbReference>
<dbReference type="PANTHER" id="PTHR30383">
    <property type="entry name" value="THIOESTERASE 1/PROTEASE 1/LYSOPHOSPHOLIPASE L1"/>
    <property type="match status" value="1"/>
</dbReference>
<sequence>MSPKVRSPRPKYPLKQIVIRFATAVIAALIFINIPHSLIPMFPESPSIASLPPEIENILAGQGRIVTIGDSITEAGKYPGGYVWLLQRYLNGLYPDRAIEIINVGISGNKATDMQARFQQDVIDKKPDLVMINVGVNDVWHAFFDFQNHQFHPQGNLTTGVALAEYQQKLTQMVEAAKAAGIRVALLSPTPIREVLDGPENQRLQEYIIAMREIALQNQCLFIDLNKPFREVIGTFQRHAGKTLNLLAADGVHPNPSGYRIMAFSILRGLGIPTKDIENWEIKN</sequence>
<name>A0ABU8YGR1_9CYAN</name>
<accession>A0ABU8YGR1</accession>